<reference evidence="2" key="1">
    <citation type="submission" date="2015-11" db="EMBL/GenBank/DDBJ databases">
        <title>De novo transcriptome assembly of four potential Pierce s Disease insect vectors from Arizona vineyards.</title>
        <authorList>
            <person name="Tassone E.E."/>
        </authorList>
    </citation>
    <scope>NUCLEOTIDE SEQUENCE</scope>
</reference>
<feature type="compositionally biased region" description="Basic residues" evidence="1">
    <location>
        <begin position="612"/>
        <end position="622"/>
    </location>
</feature>
<feature type="region of interest" description="Disordered" evidence="1">
    <location>
        <begin position="181"/>
        <end position="257"/>
    </location>
</feature>
<dbReference type="EMBL" id="GECZ01002247">
    <property type="protein sequence ID" value="JAS67522.1"/>
    <property type="molecule type" value="Transcribed_RNA"/>
</dbReference>
<proteinExistence type="predicted"/>
<evidence type="ECO:0000313" key="2">
    <source>
        <dbReference type="EMBL" id="JAS67522.1"/>
    </source>
</evidence>
<feature type="compositionally biased region" description="Basic and acidic residues" evidence="1">
    <location>
        <begin position="1057"/>
        <end position="1066"/>
    </location>
</feature>
<feature type="compositionally biased region" description="Low complexity" evidence="1">
    <location>
        <begin position="442"/>
        <end position="454"/>
    </location>
</feature>
<feature type="compositionally biased region" description="Basic and acidic residues" evidence="1">
    <location>
        <begin position="209"/>
        <end position="226"/>
    </location>
</feature>
<feature type="region of interest" description="Disordered" evidence="1">
    <location>
        <begin position="648"/>
        <end position="668"/>
    </location>
</feature>
<feature type="compositionally biased region" description="Low complexity" evidence="1">
    <location>
        <begin position="1035"/>
        <end position="1052"/>
    </location>
</feature>
<protein>
    <submittedName>
        <fullName evidence="2">Uncharacterized protein</fullName>
    </submittedName>
</protein>
<sequence>MPSSTTLSSQRLLMPSLLHRCVCCSAGLAVGPRRCLRSSSVESQAITMGSRSSTLTQNNGQLTPRTRASTRSLDDACAKKPLEVHCNGIVNNHNHLTRSAVRSDSLLTKYSGLECEGISRRTRTISASCPGTNNELSQLSPTGSDITHHLRSRKQMWLPTSLLGTTAEDALNNSRLRASRDYPISEAMKSPTQSKGALKSPTTTLPEDSVERKTKTSGKDDLERNLVRPPSDDLNDAEKTRLQDSTDEDEDTRERVIGKKCENAKTKPETLKKVSLKKKFRKKSLPREIANLRFSDSRKKVQKKRLSVEEKLIEDNRTYYKVEVLNSKLRSTGYYISQSQRELELSKANGNDGCVTQNSTEPAKTEVKSEEKEPVVVRFKKVRQTELSLLSDEAESFMFGEPSRRESSVSTESSEEDDEVSLKESDDHDRIKYKKEVLDESSLGSSSIASSSTSSRRKRKSPEESFLQDNAEYYKFEATGSRLRFHGNLFPPTPVPDCKKGIEEISTKQESSNDSKLANSLKVKLDESDFEPENIIDEEKITCDGITNSYNDLEFSFESAPKHESWYQTFKRQDECSEFYYPRYTNYPKVLLPYEYPNSVMRRIKMAAIREKPKKRGRKQKKVQQLIVDDKPRKSPRCHASTLAIMSSLMRRRPRDSPDKKSEPLSSELSLVPSEMIGLVLDEESRCSTIIEPPSVAPSDTQVSVTQTPIHTIPEIRIDTRDNVSESDNIAAEIKRAEEEIDELFTQICSNNDDDVLVQMLQAVKKEVDSPPVKESTNNRKGKSKTKTSKRELPSEFEGVVTCLPVDPEVVDSELPNCSSKPGPIIDVMSIIEGYRSCSSMERADYEHMNPHAVDALRVLIAESCNSSDCGGSSACDYSFLEDGKMCKRRKRKKRNMTGWPANHKRKFIKKNEELSMVVLRRNCKVKEGMGVESVAIKKETQSEPPSEQLDISKIDIKLKEEPSAPCENQEQTLNESDAKVDSVKPEVKPCCSTISRTTSIDSSSIKSLEVPSCYIWVKKMPEDCVESFTRQLRSSDSSPPKSSSVRRGSSRQAKTAGRESLRRCR</sequence>
<organism evidence="2">
    <name type="scientific">Cuerna arida</name>
    <dbReference type="NCBI Taxonomy" id="1464854"/>
    <lineage>
        <taxon>Eukaryota</taxon>
        <taxon>Metazoa</taxon>
        <taxon>Ecdysozoa</taxon>
        <taxon>Arthropoda</taxon>
        <taxon>Hexapoda</taxon>
        <taxon>Insecta</taxon>
        <taxon>Pterygota</taxon>
        <taxon>Neoptera</taxon>
        <taxon>Paraneoptera</taxon>
        <taxon>Hemiptera</taxon>
        <taxon>Auchenorrhyncha</taxon>
        <taxon>Membracoidea</taxon>
        <taxon>Cicadellidae</taxon>
        <taxon>Cicadellinae</taxon>
        <taxon>Proconiini</taxon>
        <taxon>Cuerna</taxon>
    </lineage>
</organism>
<name>A0A1B6GYN3_9HEMI</name>
<feature type="region of interest" description="Disordered" evidence="1">
    <location>
        <begin position="767"/>
        <end position="793"/>
    </location>
</feature>
<feature type="region of interest" description="Disordered" evidence="1">
    <location>
        <begin position="1030"/>
        <end position="1066"/>
    </location>
</feature>
<feature type="region of interest" description="Disordered" evidence="1">
    <location>
        <begin position="46"/>
        <end position="72"/>
    </location>
</feature>
<dbReference type="AlphaFoldDB" id="A0A1B6GYN3"/>
<gene>
    <name evidence="2" type="ORF">g.18263</name>
</gene>
<feature type="region of interest" description="Disordered" evidence="1">
    <location>
        <begin position="442"/>
        <end position="464"/>
    </location>
</feature>
<feature type="compositionally biased region" description="Polar residues" evidence="1">
    <location>
        <begin position="46"/>
        <end position="71"/>
    </location>
</feature>
<feature type="region of interest" description="Disordered" evidence="1">
    <location>
        <begin position="611"/>
        <end position="636"/>
    </location>
</feature>
<evidence type="ECO:0000256" key="1">
    <source>
        <dbReference type="SAM" id="MobiDB-lite"/>
    </source>
</evidence>
<feature type="region of interest" description="Disordered" evidence="1">
    <location>
        <begin position="348"/>
        <end position="370"/>
    </location>
</feature>
<feature type="compositionally biased region" description="Polar residues" evidence="1">
    <location>
        <begin position="190"/>
        <end position="206"/>
    </location>
</feature>
<accession>A0A1B6GYN3</accession>
<feature type="region of interest" description="Disordered" evidence="1">
    <location>
        <begin position="398"/>
        <end position="428"/>
    </location>
</feature>